<dbReference type="Proteomes" id="UP000277811">
    <property type="component" value="Unassembled WGS sequence"/>
</dbReference>
<dbReference type="RefSeq" id="WP_122626704.1">
    <property type="nucleotide sequence ID" value="NZ_UPPP01000058.1"/>
</dbReference>
<protein>
    <recommendedName>
        <fullName evidence="2">HMA domain-containing protein</fullName>
    </recommendedName>
</protein>
<keyword evidence="4" id="KW-1185">Reference proteome</keyword>
<evidence type="ECO:0000313" key="4">
    <source>
        <dbReference type="Proteomes" id="UP000277811"/>
    </source>
</evidence>
<dbReference type="PROSITE" id="PS01047">
    <property type="entry name" value="HMA_1"/>
    <property type="match status" value="1"/>
</dbReference>
<dbReference type="Gene3D" id="3.30.70.100">
    <property type="match status" value="1"/>
</dbReference>
<dbReference type="SUPFAM" id="SSF55008">
    <property type="entry name" value="HMA, heavy metal-associated domain"/>
    <property type="match status" value="1"/>
</dbReference>
<dbReference type="FunFam" id="3.30.70.100:FF:000001">
    <property type="entry name" value="ATPase copper transporting beta"/>
    <property type="match status" value="1"/>
</dbReference>
<sequence length="69" mass="7289">MTKKLFIEGMSCGHCANHVETALKEVGGVKSAKVDLAGKFAIVELAHEVGAEKMKAAVADAGYEVTRIE</sequence>
<name>A0A498R4J6_9FIRM</name>
<organism evidence="3 4">
    <name type="scientific">Lucifera butyrica</name>
    <dbReference type="NCBI Taxonomy" id="1351585"/>
    <lineage>
        <taxon>Bacteria</taxon>
        <taxon>Bacillati</taxon>
        <taxon>Bacillota</taxon>
        <taxon>Negativicutes</taxon>
        <taxon>Veillonellales</taxon>
        <taxon>Veillonellaceae</taxon>
        <taxon>Lucifera</taxon>
    </lineage>
</organism>
<reference evidence="3 4" key="1">
    <citation type="submission" date="2018-06" db="EMBL/GenBank/DDBJ databases">
        <authorList>
            <person name="Strepis N."/>
        </authorList>
    </citation>
    <scope>NUCLEOTIDE SEQUENCE [LARGE SCALE GENOMIC DNA]</scope>
    <source>
        <strain evidence="3">LUCI</strain>
    </source>
</reference>
<evidence type="ECO:0000313" key="3">
    <source>
        <dbReference type="EMBL" id="VBB05730.1"/>
    </source>
</evidence>
<evidence type="ECO:0000256" key="1">
    <source>
        <dbReference type="ARBA" id="ARBA00022723"/>
    </source>
</evidence>
<dbReference type="CDD" id="cd00371">
    <property type="entry name" value="HMA"/>
    <property type="match status" value="1"/>
</dbReference>
<dbReference type="OrthoDB" id="9813965at2"/>
<feature type="domain" description="HMA" evidence="2">
    <location>
        <begin position="1"/>
        <end position="66"/>
    </location>
</feature>
<proteinExistence type="predicted"/>
<keyword evidence="1" id="KW-0479">Metal-binding</keyword>
<dbReference type="Pfam" id="PF00403">
    <property type="entry name" value="HMA"/>
    <property type="match status" value="1"/>
</dbReference>
<dbReference type="GO" id="GO:0046872">
    <property type="term" value="F:metal ion binding"/>
    <property type="evidence" value="ECO:0007669"/>
    <property type="project" value="UniProtKB-KW"/>
</dbReference>
<dbReference type="PROSITE" id="PS50846">
    <property type="entry name" value="HMA_2"/>
    <property type="match status" value="1"/>
</dbReference>
<dbReference type="InterPro" id="IPR017969">
    <property type="entry name" value="Heavy-metal-associated_CS"/>
</dbReference>
<accession>A0A498R4J6</accession>
<dbReference type="AlphaFoldDB" id="A0A498R4J6"/>
<dbReference type="InterPro" id="IPR036163">
    <property type="entry name" value="HMA_dom_sf"/>
</dbReference>
<dbReference type="InterPro" id="IPR006121">
    <property type="entry name" value="HMA_dom"/>
</dbReference>
<gene>
    <name evidence="3" type="ORF">LUCI_0941</name>
</gene>
<evidence type="ECO:0000259" key="2">
    <source>
        <dbReference type="PROSITE" id="PS50846"/>
    </source>
</evidence>
<dbReference type="EMBL" id="UPPP01000058">
    <property type="protein sequence ID" value="VBB05730.1"/>
    <property type="molecule type" value="Genomic_DNA"/>
</dbReference>